<keyword evidence="4" id="KW-1185">Reference proteome</keyword>
<reference evidence="3 4" key="1">
    <citation type="submission" date="2018-11" db="EMBL/GenBank/DDBJ databases">
        <title>Taxonoimc description of Halomarina strain SPP-AMP-1.</title>
        <authorList>
            <person name="Pal Y."/>
            <person name="Srinivasana K."/>
            <person name="Verma A."/>
            <person name="Kumar P."/>
        </authorList>
    </citation>
    <scope>NUCLEOTIDE SEQUENCE [LARGE SCALE GENOMIC DNA]</scope>
    <source>
        <strain evidence="3 4">SPP-AMP-1</strain>
    </source>
</reference>
<evidence type="ECO:0000256" key="1">
    <source>
        <dbReference type="SAM" id="Phobius"/>
    </source>
</evidence>
<organism evidence="3 4">
    <name type="scientific">Halocatena pleomorpha</name>
    <dbReference type="NCBI Taxonomy" id="1785090"/>
    <lineage>
        <taxon>Archaea</taxon>
        <taxon>Methanobacteriati</taxon>
        <taxon>Methanobacteriota</taxon>
        <taxon>Stenosarchaea group</taxon>
        <taxon>Halobacteria</taxon>
        <taxon>Halobacteriales</taxon>
        <taxon>Natronomonadaceae</taxon>
        <taxon>Halocatena</taxon>
    </lineage>
</organism>
<dbReference type="InterPro" id="IPR036938">
    <property type="entry name" value="PAP2/HPO_sf"/>
</dbReference>
<keyword evidence="1" id="KW-1133">Transmembrane helix</keyword>
<dbReference type="GO" id="GO:0005886">
    <property type="term" value="C:plasma membrane"/>
    <property type="evidence" value="ECO:0007669"/>
    <property type="project" value="InterPro"/>
</dbReference>
<dbReference type="RefSeq" id="WP_124957063.1">
    <property type="nucleotide sequence ID" value="NZ_RRCH01000050.1"/>
</dbReference>
<feature type="transmembrane region" description="Helical" evidence="1">
    <location>
        <begin position="29"/>
        <end position="51"/>
    </location>
</feature>
<dbReference type="GO" id="GO:0042392">
    <property type="term" value="F:sphingosine-1-phosphate phosphatase activity"/>
    <property type="evidence" value="ECO:0007669"/>
    <property type="project" value="TreeGrafter"/>
</dbReference>
<name>A0A3P3R4W6_9EURY</name>
<accession>A0A3P3R4W6</accession>
<dbReference type="GO" id="GO:0050380">
    <property type="term" value="F:undecaprenyl-diphosphatase activity"/>
    <property type="evidence" value="ECO:0007669"/>
    <property type="project" value="InterPro"/>
</dbReference>
<dbReference type="Proteomes" id="UP000282322">
    <property type="component" value="Unassembled WGS sequence"/>
</dbReference>
<keyword evidence="1" id="KW-0812">Transmembrane</keyword>
<dbReference type="InterPro" id="IPR033879">
    <property type="entry name" value="UPP_Pase"/>
</dbReference>
<sequence>MTVLPPVSLLLPYEEIFTSHLGHPILNEVMIFAAENIVYLVPLVLLYLWFTSGSERTHSSLSLGSRPGKTKSVFVFVTIVVGLALSYIMGQLYSHPAPYMAGYETLVVEAPENSFPSQHTTVMFAFAWPLFYLQDRWQGSVALVFASLVGVSRVYVGVHYPIDIIGAVGVSLLGFTVVYAGRGVVVDFASHCVQIEDRLRTALSGAL</sequence>
<proteinExistence type="predicted"/>
<comment type="caution">
    <text evidence="3">The sequence shown here is derived from an EMBL/GenBank/DDBJ whole genome shotgun (WGS) entry which is preliminary data.</text>
</comment>
<dbReference type="PANTHER" id="PTHR14969">
    <property type="entry name" value="SPHINGOSINE-1-PHOSPHATE PHOSPHOHYDROLASE"/>
    <property type="match status" value="1"/>
</dbReference>
<gene>
    <name evidence="3" type="ORF">EIK79_17525</name>
</gene>
<dbReference type="PANTHER" id="PTHR14969:SF13">
    <property type="entry name" value="AT30094P"/>
    <property type="match status" value="1"/>
</dbReference>
<evidence type="ECO:0000313" key="3">
    <source>
        <dbReference type="EMBL" id="RRJ27633.1"/>
    </source>
</evidence>
<dbReference type="AlphaFoldDB" id="A0A3P3R4W6"/>
<feature type="transmembrane region" description="Helical" evidence="1">
    <location>
        <begin position="72"/>
        <end position="94"/>
    </location>
</feature>
<dbReference type="SMART" id="SM00014">
    <property type="entry name" value="acidPPc"/>
    <property type="match status" value="1"/>
</dbReference>
<dbReference type="SUPFAM" id="SSF48317">
    <property type="entry name" value="Acid phosphatase/Vanadium-dependent haloperoxidase"/>
    <property type="match status" value="1"/>
</dbReference>
<dbReference type="Pfam" id="PF01569">
    <property type="entry name" value="PAP2"/>
    <property type="match status" value="1"/>
</dbReference>
<dbReference type="EMBL" id="RRCH01000050">
    <property type="protein sequence ID" value="RRJ27633.1"/>
    <property type="molecule type" value="Genomic_DNA"/>
</dbReference>
<feature type="transmembrane region" description="Helical" evidence="1">
    <location>
        <begin position="140"/>
        <end position="158"/>
    </location>
</feature>
<dbReference type="InterPro" id="IPR000326">
    <property type="entry name" value="PAP2/HPO"/>
</dbReference>
<feature type="domain" description="Phosphatidic acid phosphatase type 2/haloperoxidase" evidence="2">
    <location>
        <begin position="71"/>
        <end position="179"/>
    </location>
</feature>
<dbReference type="OrthoDB" id="10182at2157"/>
<dbReference type="CDD" id="cd03385">
    <property type="entry name" value="PAP2_BcrC_like"/>
    <property type="match status" value="1"/>
</dbReference>
<dbReference type="Gene3D" id="1.20.144.10">
    <property type="entry name" value="Phosphatidic acid phosphatase type 2/haloperoxidase"/>
    <property type="match status" value="1"/>
</dbReference>
<protein>
    <submittedName>
        <fullName evidence="3">Undecaprenyl-diphosphatase</fullName>
    </submittedName>
</protein>
<evidence type="ECO:0000313" key="4">
    <source>
        <dbReference type="Proteomes" id="UP000282322"/>
    </source>
</evidence>
<keyword evidence="1" id="KW-0472">Membrane</keyword>
<evidence type="ECO:0000259" key="2">
    <source>
        <dbReference type="SMART" id="SM00014"/>
    </source>
</evidence>
<feature type="transmembrane region" description="Helical" evidence="1">
    <location>
        <begin position="164"/>
        <end position="181"/>
    </location>
</feature>